<keyword evidence="2" id="KW-0812">Transmembrane</keyword>
<gene>
    <name evidence="3" type="ORF">P167DRAFT_578106</name>
</gene>
<dbReference type="OrthoDB" id="5337208at2759"/>
<organism evidence="3 4">
    <name type="scientific">Morchella conica CCBAS932</name>
    <dbReference type="NCBI Taxonomy" id="1392247"/>
    <lineage>
        <taxon>Eukaryota</taxon>
        <taxon>Fungi</taxon>
        <taxon>Dikarya</taxon>
        <taxon>Ascomycota</taxon>
        <taxon>Pezizomycotina</taxon>
        <taxon>Pezizomycetes</taxon>
        <taxon>Pezizales</taxon>
        <taxon>Morchellaceae</taxon>
        <taxon>Morchella</taxon>
    </lineage>
</organism>
<proteinExistence type="predicted"/>
<feature type="region of interest" description="Disordered" evidence="1">
    <location>
        <begin position="591"/>
        <end position="622"/>
    </location>
</feature>
<evidence type="ECO:0000313" key="3">
    <source>
        <dbReference type="EMBL" id="RPB08561.1"/>
    </source>
</evidence>
<evidence type="ECO:0000256" key="1">
    <source>
        <dbReference type="SAM" id="MobiDB-lite"/>
    </source>
</evidence>
<feature type="transmembrane region" description="Helical" evidence="2">
    <location>
        <begin position="45"/>
        <end position="68"/>
    </location>
</feature>
<feature type="transmembrane region" description="Helical" evidence="2">
    <location>
        <begin position="520"/>
        <end position="540"/>
    </location>
</feature>
<dbReference type="Proteomes" id="UP000277580">
    <property type="component" value="Unassembled WGS sequence"/>
</dbReference>
<dbReference type="STRING" id="1392247.A0A3N4KJR9"/>
<feature type="transmembrane region" description="Helical" evidence="2">
    <location>
        <begin position="154"/>
        <end position="174"/>
    </location>
</feature>
<feature type="compositionally biased region" description="Polar residues" evidence="1">
    <location>
        <begin position="682"/>
        <end position="691"/>
    </location>
</feature>
<evidence type="ECO:0000256" key="2">
    <source>
        <dbReference type="SAM" id="Phobius"/>
    </source>
</evidence>
<evidence type="ECO:0000313" key="4">
    <source>
        <dbReference type="Proteomes" id="UP000277580"/>
    </source>
</evidence>
<protein>
    <submittedName>
        <fullName evidence="3">Uncharacterized protein</fullName>
    </submittedName>
</protein>
<feature type="region of interest" description="Disordered" evidence="1">
    <location>
        <begin position="671"/>
        <end position="698"/>
    </location>
</feature>
<name>A0A3N4KJR9_9PEZI</name>
<sequence>MVTSSTLNTDLPRDVYLLWKPFTMPTDGGGKFAISVDADIGANFLALYTIILGSMFGFLWQFITYLIITWYPTENDSRVWSRKDRKDFIKDGTGSKPLLPDELLEVRRNKANRYIALVSVWNTTDPASAMLLLMEHAWIMCKTVGDQATCMLDVMVLLLAAGFMISAGAARVLIASTVFIGNESPMGNVAPVNPESMFYWNTGKDVSLGMRTYNFGVSSAQRAAGTVDSISNTTMQKISIEGDDRSISYSYTITGVEFGLQHASDLVYPVLGKCELRDDYIDTTSSLDYDIYYNPYLNTNMTVKVQRSTSAPTAKAAYSKFINETTDGLRIGNTTFMMVFETNSLQSFTESTDPVYETEELPVLSEGFPKYAIKRGRPSLSCWEQTYWGYKDIKIYDPNTISEFPDHVVPGALKDELIPFHFAQSRIPRLMRSLGGAVLFTSMSSSSGLIDASSASWYKDIERLILINYVSSRNAFRDSASLESLVADYPDLNAARQDGVPKRGLGDIVVSTSKVTTMSLTVLVVIPVAWLLVWFIITIFRCNRCTSRNSGKASRYTLRAVGLQATQMYRLLDEEVCGDRDDWEGRKTHMPYILNPKNPKDPKHIASPASSDTITNSPSPRLTPPIPLFAAPKVMKNENDQRYHLKFAGPVEYEVKVKRGESLWNWNSVAGGPVDGGESSKDSISGVSQTFGVKGIRG</sequence>
<dbReference type="AlphaFoldDB" id="A0A3N4KJR9"/>
<accession>A0A3N4KJR9</accession>
<dbReference type="EMBL" id="ML119161">
    <property type="protein sequence ID" value="RPB08561.1"/>
    <property type="molecule type" value="Genomic_DNA"/>
</dbReference>
<dbReference type="InParanoid" id="A0A3N4KJR9"/>
<feature type="compositionally biased region" description="Polar residues" evidence="1">
    <location>
        <begin position="608"/>
        <end position="620"/>
    </location>
</feature>
<reference evidence="3 4" key="1">
    <citation type="journal article" date="2018" name="Nat. Ecol. Evol.">
        <title>Pezizomycetes genomes reveal the molecular basis of ectomycorrhizal truffle lifestyle.</title>
        <authorList>
            <person name="Murat C."/>
            <person name="Payen T."/>
            <person name="Noel B."/>
            <person name="Kuo A."/>
            <person name="Morin E."/>
            <person name="Chen J."/>
            <person name="Kohler A."/>
            <person name="Krizsan K."/>
            <person name="Balestrini R."/>
            <person name="Da Silva C."/>
            <person name="Montanini B."/>
            <person name="Hainaut M."/>
            <person name="Levati E."/>
            <person name="Barry K.W."/>
            <person name="Belfiori B."/>
            <person name="Cichocki N."/>
            <person name="Clum A."/>
            <person name="Dockter R.B."/>
            <person name="Fauchery L."/>
            <person name="Guy J."/>
            <person name="Iotti M."/>
            <person name="Le Tacon F."/>
            <person name="Lindquist E.A."/>
            <person name="Lipzen A."/>
            <person name="Malagnac F."/>
            <person name="Mello A."/>
            <person name="Molinier V."/>
            <person name="Miyauchi S."/>
            <person name="Poulain J."/>
            <person name="Riccioni C."/>
            <person name="Rubini A."/>
            <person name="Sitrit Y."/>
            <person name="Splivallo R."/>
            <person name="Traeger S."/>
            <person name="Wang M."/>
            <person name="Zifcakova L."/>
            <person name="Wipf D."/>
            <person name="Zambonelli A."/>
            <person name="Paolocci F."/>
            <person name="Nowrousian M."/>
            <person name="Ottonello S."/>
            <person name="Baldrian P."/>
            <person name="Spatafora J.W."/>
            <person name="Henrissat B."/>
            <person name="Nagy L.G."/>
            <person name="Aury J.M."/>
            <person name="Wincker P."/>
            <person name="Grigoriev I.V."/>
            <person name="Bonfante P."/>
            <person name="Martin F.M."/>
        </authorList>
    </citation>
    <scope>NUCLEOTIDE SEQUENCE [LARGE SCALE GENOMIC DNA]</scope>
    <source>
        <strain evidence="3 4">CCBAS932</strain>
    </source>
</reference>
<keyword evidence="2" id="KW-1133">Transmembrane helix</keyword>
<keyword evidence="2" id="KW-0472">Membrane</keyword>
<keyword evidence="4" id="KW-1185">Reference proteome</keyword>